<keyword evidence="2" id="KW-1185">Reference proteome</keyword>
<dbReference type="Proteomes" id="UP000831787">
    <property type="component" value="Chromosome"/>
</dbReference>
<organism evidence="1 2">
    <name type="scientific">Halobacillus salinarum</name>
    <dbReference type="NCBI Taxonomy" id="2932257"/>
    <lineage>
        <taxon>Bacteria</taxon>
        <taxon>Bacillati</taxon>
        <taxon>Bacillota</taxon>
        <taxon>Bacilli</taxon>
        <taxon>Bacillales</taxon>
        <taxon>Bacillaceae</taxon>
        <taxon>Halobacillus</taxon>
    </lineage>
</organism>
<dbReference type="EMBL" id="CP095073">
    <property type="protein sequence ID" value="UOQ43590.1"/>
    <property type="molecule type" value="Genomic_DNA"/>
</dbReference>
<evidence type="ECO:0000313" key="2">
    <source>
        <dbReference type="Proteomes" id="UP000831787"/>
    </source>
</evidence>
<sequence>MNKELHGVKDGRLAACPDSPNCVSTLAQNPEKRMDPLPFYKDTYTTKELLKSILHSMDRASIEMETSNYLHCLFTTRIFRLKDDVEFLIDEKNKLVHFRSASRKAYSDQGVNRKRMTEIAAIYVQRTLDGPGL</sequence>
<dbReference type="PANTHER" id="PTHR34801:SF6">
    <property type="entry name" value="SLL1620 PROTEIN"/>
    <property type="match status" value="1"/>
</dbReference>
<gene>
    <name evidence="1" type="ORF">MUN89_16995</name>
</gene>
<protein>
    <submittedName>
        <fullName evidence="1">DUF1499 domain-containing protein</fullName>
    </submittedName>
</protein>
<dbReference type="Pfam" id="PF07386">
    <property type="entry name" value="DUF1499"/>
    <property type="match status" value="1"/>
</dbReference>
<dbReference type="PIRSF" id="PIRSF026426">
    <property type="entry name" value="DUF1499"/>
    <property type="match status" value="1"/>
</dbReference>
<dbReference type="InterPro" id="IPR010865">
    <property type="entry name" value="DUF1499"/>
</dbReference>
<accession>A0ABY4EGL7</accession>
<dbReference type="RefSeq" id="WP_244708949.1">
    <property type="nucleotide sequence ID" value="NZ_CP095073.1"/>
</dbReference>
<dbReference type="PANTHER" id="PTHR34801">
    <property type="entry name" value="EXPRESSED PROTEIN"/>
    <property type="match status" value="1"/>
</dbReference>
<name>A0ABY4EGL7_9BACI</name>
<reference evidence="1 2" key="1">
    <citation type="submission" date="2022-04" db="EMBL/GenBank/DDBJ databases">
        <title>Halobacillus sp. isolated from saltern.</title>
        <authorList>
            <person name="Won M."/>
            <person name="Lee C.-M."/>
            <person name="Woen H.-Y."/>
            <person name="Kwon S.-W."/>
        </authorList>
    </citation>
    <scope>NUCLEOTIDE SEQUENCE [LARGE SCALE GENOMIC DNA]</scope>
    <source>
        <strain evidence="1 2">SSBR10-3</strain>
    </source>
</reference>
<proteinExistence type="predicted"/>
<evidence type="ECO:0000313" key="1">
    <source>
        <dbReference type="EMBL" id="UOQ43590.1"/>
    </source>
</evidence>